<feature type="compositionally biased region" description="Basic and acidic residues" evidence="1">
    <location>
        <begin position="275"/>
        <end position="294"/>
    </location>
</feature>
<feature type="compositionally biased region" description="Basic and acidic residues" evidence="1">
    <location>
        <begin position="717"/>
        <end position="727"/>
    </location>
</feature>
<reference evidence="2 3" key="1">
    <citation type="journal article" date="2021" name="Nat. Commun.">
        <title>Genetic determinants of endophytism in the Arabidopsis root mycobiome.</title>
        <authorList>
            <person name="Mesny F."/>
            <person name="Miyauchi S."/>
            <person name="Thiergart T."/>
            <person name="Pickel B."/>
            <person name="Atanasova L."/>
            <person name="Karlsson M."/>
            <person name="Huettel B."/>
            <person name="Barry K.W."/>
            <person name="Haridas S."/>
            <person name="Chen C."/>
            <person name="Bauer D."/>
            <person name="Andreopoulos W."/>
            <person name="Pangilinan J."/>
            <person name="LaButti K."/>
            <person name="Riley R."/>
            <person name="Lipzen A."/>
            <person name="Clum A."/>
            <person name="Drula E."/>
            <person name="Henrissat B."/>
            <person name="Kohler A."/>
            <person name="Grigoriev I.V."/>
            <person name="Martin F.M."/>
            <person name="Hacquard S."/>
        </authorList>
    </citation>
    <scope>NUCLEOTIDE SEQUENCE [LARGE SCALE GENOMIC DNA]</scope>
    <source>
        <strain evidence="2 3">MPI-CAGE-CH-0241</strain>
    </source>
</reference>
<feature type="region of interest" description="Disordered" evidence="1">
    <location>
        <begin position="170"/>
        <end position="300"/>
    </location>
</feature>
<keyword evidence="3" id="KW-1185">Reference proteome</keyword>
<feature type="compositionally biased region" description="Acidic residues" evidence="1">
    <location>
        <begin position="582"/>
        <end position="594"/>
    </location>
</feature>
<feature type="compositionally biased region" description="Low complexity" evidence="1">
    <location>
        <begin position="707"/>
        <end position="716"/>
    </location>
</feature>
<name>A0A9P9AT19_9HYPO</name>
<feature type="compositionally biased region" description="Polar residues" evidence="1">
    <location>
        <begin position="200"/>
        <end position="209"/>
    </location>
</feature>
<feature type="compositionally biased region" description="Basic and acidic residues" evidence="1">
    <location>
        <begin position="174"/>
        <end position="187"/>
    </location>
</feature>
<evidence type="ECO:0000313" key="2">
    <source>
        <dbReference type="EMBL" id="KAH6890367.1"/>
    </source>
</evidence>
<dbReference type="AlphaFoldDB" id="A0A9P9AT19"/>
<gene>
    <name evidence="2" type="ORF">B0T10DRAFT_317072</name>
</gene>
<feature type="compositionally biased region" description="Acidic residues" evidence="1">
    <location>
        <begin position="845"/>
        <end position="855"/>
    </location>
</feature>
<feature type="compositionally biased region" description="Basic and acidic residues" evidence="1">
    <location>
        <begin position="249"/>
        <end position="258"/>
    </location>
</feature>
<dbReference type="Pfam" id="PF10336">
    <property type="entry name" value="DUF2420"/>
    <property type="match status" value="1"/>
</dbReference>
<feature type="compositionally biased region" description="Basic and acidic residues" evidence="1">
    <location>
        <begin position="219"/>
        <end position="230"/>
    </location>
</feature>
<feature type="region of interest" description="Disordered" evidence="1">
    <location>
        <begin position="493"/>
        <end position="607"/>
    </location>
</feature>
<feature type="region of interest" description="Disordered" evidence="1">
    <location>
        <begin position="325"/>
        <end position="344"/>
    </location>
</feature>
<proteinExistence type="predicted"/>
<feature type="region of interest" description="Disordered" evidence="1">
    <location>
        <begin position="700"/>
        <end position="743"/>
    </location>
</feature>
<organism evidence="2 3">
    <name type="scientific">Thelonectria olida</name>
    <dbReference type="NCBI Taxonomy" id="1576542"/>
    <lineage>
        <taxon>Eukaryota</taxon>
        <taxon>Fungi</taxon>
        <taxon>Dikarya</taxon>
        <taxon>Ascomycota</taxon>
        <taxon>Pezizomycotina</taxon>
        <taxon>Sordariomycetes</taxon>
        <taxon>Hypocreomycetidae</taxon>
        <taxon>Hypocreales</taxon>
        <taxon>Nectriaceae</taxon>
        <taxon>Thelonectria</taxon>
    </lineage>
</organism>
<feature type="compositionally biased region" description="Acidic residues" evidence="1">
    <location>
        <begin position="231"/>
        <end position="248"/>
    </location>
</feature>
<feature type="compositionally biased region" description="Acidic residues" evidence="1">
    <location>
        <begin position="729"/>
        <end position="743"/>
    </location>
</feature>
<dbReference type="OrthoDB" id="5339076at2759"/>
<feature type="compositionally biased region" description="Basic and acidic residues" evidence="1">
    <location>
        <begin position="509"/>
        <end position="537"/>
    </location>
</feature>
<feature type="region of interest" description="Disordered" evidence="1">
    <location>
        <begin position="108"/>
        <end position="136"/>
    </location>
</feature>
<comment type="caution">
    <text evidence="2">The sequence shown here is derived from an EMBL/GenBank/DDBJ whole genome shotgun (WGS) entry which is preliminary data.</text>
</comment>
<protein>
    <submittedName>
        <fullName evidence="2">Uncharacterized protein</fullName>
    </submittedName>
</protein>
<dbReference type="EMBL" id="JAGPYM010000009">
    <property type="protein sequence ID" value="KAH6890367.1"/>
    <property type="molecule type" value="Genomic_DNA"/>
</dbReference>
<evidence type="ECO:0000256" key="1">
    <source>
        <dbReference type="SAM" id="MobiDB-lite"/>
    </source>
</evidence>
<sequence>MAEIEMEVDLTRPVGLDHHADDDLIDFDTDMHDEHDPTLQHHDHSEEYSVEVTAHVDEIEIDVENVENHLEQETDAEMSEEADLVDVEETMQDVDQALGDVHDEVNDDEVDHKHSAMEDLGEEKTQRGDDDDVEISPDLKESALDNHNADQGAESAHGSDNEIDYELGENADQPQEHELHDENHLEAENGSAPTEVKTPGKSTIPTENSEAPKAGLTAKPEDTQEEHGDQNDVEEEAEITYDEEEDHVSEETYAHDAETAAIGSAEAVVDDELDESHLKGESDDGKEAEEHPHEEVEDQVAAQNEAGGHAEFDEYDITADVAEEPTEEQVAHGSEHGHSPSVHGSIVASESEFPAITVQYKGDEFPLFSDNSNGFFTEVSILDETMGKVLSGFREELTHEICHEDELVFQVDELGLEFAESSWRDSLSSVTLRQILEIFDLLVKNQDPDSSRPLYTYLFTKPCATKRLESLIESATAGKGLDEVIHLFESPIPAGTSLLDTNTADDGPDEHSDLYDSPKTEEASREAPEAETQHDVNDGSGLDSSALNHGDGNDDREDSEEAQHDVDDGAGLDPSALNHGDGEDDREDGEENQGETDTGYPEGDEVEHDAEDEMPIQEGASVMAALEEQEQENGKFTTLHPQQSFLCYYPHFCLCDLCLAEYASEHDREEVGFREGIESRRLQCQGDGRDARDARSLLRRTFEKHNSSPSDSSSSHSTRETDKRIPAYDENETDPFENLELDNEHEEDEVDLIADGVDEQSQAEAEEDYVDIDVANTSATTTLRADDDTGSIIGESSVNVGAILFTEQAEIEHEDELEEIDWRDEPEAHDAPSPQSATGKRARGDDDEVDAEDEQDVKRRRP</sequence>
<feature type="compositionally biased region" description="Basic and acidic residues" evidence="1">
    <location>
        <begin position="329"/>
        <end position="338"/>
    </location>
</feature>
<dbReference type="Proteomes" id="UP000777438">
    <property type="component" value="Unassembled WGS sequence"/>
</dbReference>
<accession>A0A9P9AT19</accession>
<feature type="region of interest" description="Disordered" evidence="1">
    <location>
        <begin position="814"/>
        <end position="862"/>
    </location>
</feature>
<evidence type="ECO:0000313" key="3">
    <source>
        <dbReference type="Proteomes" id="UP000777438"/>
    </source>
</evidence>
<dbReference type="InterPro" id="IPR018822">
    <property type="entry name" value="UPF0646"/>
</dbReference>
<feature type="compositionally biased region" description="Basic and acidic residues" evidence="1">
    <location>
        <begin position="108"/>
        <end position="128"/>
    </location>
</feature>